<reference evidence="2 3" key="1">
    <citation type="submission" date="2024-09" db="EMBL/GenBank/DDBJ databases">
        <authorList>
            <person name="Sun Q."/>
            <person name="Mori K."/>
        </authorList>
    </citation>
    <scope>NUCLEOTIDE SEQUENCE [LARGE SCALE GENOMIC DNA]</scope>
    <source>
        <strain evidence="2 3">CCM 7609</strain>
    </source>
</reference>
<keyword evidence="3" id="KW-1185">Reference proteome</keyword>
<gene>
    <name evidence="2" type="ORF">ACFFX0_27330</name>
</gene>
<feature type="compositionally biased region" description="Basic residues" evidence="1">
    <location>
        <begin position="44"/>
        <end position="54"/>
    </location>
</feature>
<dbReference type="Proteomes" id="UP001589575">
    <property type="component" value="Unassembled WGS sequence"/>
</dbReference>
<sequence>MCLFSHGRRHFSGEASEAAALAWRGPCGVFRRRPPGELPWHPPRPPRRPPPRPA</sequence>
<feature type="region of interest" description="Disordered" evidence="1">
    <location>
        <begin position="32"/>
        <end position="54"/>
    </location>
</feature>
<dbReference type="EMBL" id="JBHMFI010000002">
    <property type="protein sequence ID" value="MFB9074701.1"/>
    <property type="molecule type" value="Genomic_DNA"/>
</dbReference>
<organism evidence="2 3">
    <name type="scientific">Citricoccus parietis</name>
    <dbReference type="NCBI Taxonomy" id="592307"/>
    <lineage>
        <taxon>Bacteria</taxon>
        <taxon>Bacillati</taxon>
        <taxon>Actinomycetota</taxon>
        <taxon>Actinomycetes</taxon>
        <taxon>Micrococcales</taxon>
        <taxon>Micrococcaceae</taxon>
        <taxon>Citricoccus</taxon>
    </lineage>
</organism>
<evidence type="ECO:0000313" key="2">
    <source>
        <dbReference type="EMBL" id="MFB9074701.1"/>
    </source>
</evidence>
<evidence type="ECO:0000256" key="1">
    <source>
        <dbReference type="SAM" id="MobiDB-lite"/>
    </source>
</evidence>
<protein>
    <submittedName>
        <fullName evidence="2">Uncharacterized protein</fullName>
    </submittedName>
</protein>
<comment type="caution">
    <text evidence="2">The sequence shown here is derived from an EMBL/GenBank/DDBJ whole genome shotgun (WGS) entry which is preliminary data.</text>
</comment>
<evidence type="ECO:0000313" key="3">
    <source>
        <dbReference type="Proteomes" id="UP001589575"/>
    </source>
</evidence>
<proteinExistence type="predicted"/>
<name>A0ABV5G6W5_9MICC</name>
<accession>A0ABV5G6W5</accession>